<keyword evidence="9" id="KW-1133">Transmembrane helix</keyword>
<evidence type="ECO:0000256" key="5">
    <source>
        <dbReference type="ARBA" id="ARBA00022741"/>
    </source>
</evidence>
<dbReference type="PANTHER" id="PTHR43065">
    <property type="entry name" value="SENSOR HISTIDINE KINASE"/>
    <property type="match status" value="1"/>
</dbReference>
<dbReference type="Pfam" id="PF02518">
    <property type="entry name" value="HATPase_c"/>
    <property type="match status" value="1"/>
</dbReference>
<keyword evidence="9" id="KW-0472">Membrane</keyword>
<dbReference type="InterPro" id="IPR003594">
    <property type="entry name" value="HATPase_dom"/>
</dbReference>
<gene>
    <name evidence="11" type="ORF">GGR36_003853</name>
</gene>
<dbReference type="GO" id="GO:0000155">
    <property type="term" value="F:phosphorelay sensor kinase activity"/>
    <property type="evidence" value="ECO:0007669"/>
    <property type="project" value="InterPro"/>
</dbReference>
<keyword evidence="3" id="KW-0597">Phosphoprotein</keyword>
<dbReference type="AlphaFoldDB" id="A0A840BW23"/>
<evidence type="ECO:0000313" key="12">
    <source>
        <dbReference type="Proteomes" id="UP000561045"/>
    </source>
</evidence>
<comment type="catalytic activity">
    <reaction evidence="1">
        <text>ATP + protein L-histidine = ADP + protein N-phospho-L-histidine.</text>
        <dbReference type="EC" id="2.7.13.3"/>
    </reaction>
</comment>
<dbReference type="EC" id="2.7.13.3" evidence="2"/>
<keyword evidence="6 11" id="KW-0418">Kinase</keyword>
<protein>
    <recommendedName>
        <fullName evidence="2">histidine kinase</fullName>
        <ecNumber evidence="2">2.7.13.3</ecNumber>
    </recommendedName>
</protein>
<dbReference type="InterPro" id="IPR003661">
    <property type="entry name" value="HisK_dim/P_dom"/>
</dbReference>
<keyword evidence="9" id="KW-0812">Transmembrane</keyword>
<dbReference type="Proteomes" id="UP000561045">
    <property type="component" value="Unassembled WGS sequence"/>
</dbReference>
<dbReference type="RefSeq" id="WP_207064507.1">
    <property type="nucleotide sequence ID" value="NZ_BAABLE010000009.1"/>
</dbReference>
<dbReference type="SMART" id="SM00388">
    <property type="entry name" value="HisKA"/>
    <property type="match status" value="1"/>
</dbReference>
<dbReference type="InterPro" id="IPR036890">
    <property type="entry name" value="HATPase_C_sf"/>
</dbReference>
<dbReference type="InterPro" id="IPR005467">
    <property type="entry name" value="His_kinase_dom"/>
</dbReference>
<evidence type="ECO:0000256" key="7">
    <source>
        <dbReference type="ARBA" id="ARBA00022840"/>
    </source>
</evidence>
<dbReference type="Pfam" id="PF00512">
    <property type="entry name" value="HisKA"/>
    <property type="match status" value="1"/>
</dbReference>
<name>A0A840BW23_9RHOO</name>
<keyword evidence="8" id="KW-0902">Two-component regulatory system</keyword>
<feature type="transmembrane region" description="Helical" evidence="9">
    <location>
        <begin position="195"/>
        <end position="215"/>
    </location>
</feature>
<evidence type="ECO:0000259" key="10">
    <source>
        <dbReference type="PROSITE" id="PS50109"/>
    </source>
</evidence>
<accession>A0A840BW23</accession>
<dbReference type="InterPro" id="IPR004358">
    <property type="entry name" value="Sig_transdc_His_kin-like_C"/>
</dbReference>
<evidence type="ECO:0000256" key="1">
    <source>
        <dbReference type="ARBA" id="ARBA00000085"/>
    </source>
</evidence>
<keyword evidence="7" id="KW-0067">ATP-binding</keyword>
<evidence type="ECO:0000256" key="6">
    <source>
        <dbReference type="ARBA" id="ARBA00022777"/>
    </source>
</evidence>
<evidence type="ECO:0000256" key="3">
    <source>
        <dbReference type="ARBA" id="ARBA00022553"/>
    </source>
</evidence>
<sequence length="441" mass="46544">MATKPGTRTAQPTGAGLARYARAALAAVVSVAAIASVSLAVTVWSARAGLDAAADALVRGEGHALIDTILNDTHATERPVTLTPLDGEIARRESAGLRYLAVVIRDHVIGAAGTPQLEGGNGLRGLELGQMTIRGQRVRLVGALPPVLPREPGEGEVGDPHRPPELRGDFRGFLVIEFETSIVAGLRAAMLRTQVVAGAAALVLLLVAGVLYMVFVRLARAEEDAERARRLAALGQMSAIIAHELRNPIAALKGHCQLLAEDLPPDTPEASKARRIVDEAQRLERLTATLLDYVRDGPLDLREIAPAAWIGQVLQSLPGIRVSADLSEAPPALRIDAGRLGLALSNLLRNAALAAPEDVIALQIARREVPRSVVIEVRDLGAGIPTGDEERIFEPFVTSRVSGTGLGLAAARRAVEQHGGKLEGTTHPDGGAVFRITLPRD</sequence>
<keyword evidence="5" id="KW-0547">Nucleotide-binding</keyword>
<dbReference type="Gene3D" id="1.10.287.130">
    <property type="match status" value="1"/>
</dbReference>
<dbReference type="PANTHER" id="PTHR43065:SF10">
    <property type="entry name" value="PEROXIDE STRESS-ACTIVATED HISTIDINE KINASE MAK3"/>
    <property type="match status" value="1"/>
</dbReference>
<evidence type="ECO:0000256" key="9">
    <source>
        <dbReference type="SAM" id="Phobius"/>
    </source>
</evidence>
<organism evidence="11 12">
    <name type="scientific">Niveibacterium umoris</name>
    <dbReference type="NCBI Taxonomy" id="1193620"/>
    <lineage>
        <taxon>Bacteria</taxon>
        <taxon>Pseudomonadati</taxon>
        <taxon>Pseudomonadota</taxon>
        <taxon>Betaproteobacteria</taxon>
        <taxon>Rhodocyclales</taxon>
        <taxon>Rhodocyclaceae</taxon>
        <taxon>Niveibacterium</taxon>
    </lineage>
</organism>
<dbReference type="GO" id="GO:0005524">
    <property type="term" value="F:ATP binding"/>
    <property type="evidence" value="ECO:0007669"/>
    <property type="project" value="UniProtKB-KW"/>
</dbReference>
<dbReference type="EMBL" id="JACIET010000002">
    <property type="protein sequence ID" value="MBB4014507.1"/>
    <property type="molecule type" value="Genomic_DNA"/>
</dbReference>
<dbReference type="InterPro" id="IPR036097">
    <property type="entry name" value="HisK_dim/P_sf"/>
</dbReference>
<evidence type="ECO:0000256" key="8">
    <source>
        <dbReference type="ARBA" id="ARBA00023012"/>
    </source>
</evidence>
<dbReference type="SUPFAM" id="SSF47384">
    <property type="entry name" value="Homodimeric domain of signal transducing histidine kinase"/>
    <property type="match status" value="1"/>
</dbReference>
<comment type="caution">
    <text evidence="11">The sequence shown here is derived from an EMBL/GenBank/DDBJ whole genome shotgun (WGS) entry which is preliminary data.</text>
</comment>
<dbReference type="CDD" id="cd00082">
    <property type="entry name" value="HisKA"/>
    <property type="match status" value="1"/>
</dbReference>
<keyword evidence="12" id="KW-1185">Reference proteome</keyword>
<dbReference type="PROSITE" id="PS50109">
    <property type="entry name" value="HIS_KIN"/>
    <property type="match status" value="1"/>
</dbReference>
<keyword evidence="4 11" id="KW-0808">Transferase</keyword>
<dbReference type="SUPFAM" id="SSF55874">
    <property type="entry name" value="ATPase domain of HSP90 chaperone/DNA topoisomerase II/histidine kinase"/>
    <property type="match status" value="1"/>
</dbReference>
<proteinExistence type="predicted"/>
<dbReference type="Gene3D" id="3.30.565.10">
    <property type="entry name" value="Histidine kinase-like ATPase, C-terminal domain"/>
    <property type="match status" value="1"/>
</dbReference>
<feature type="transmembrane region" description="Helical" evidence="9">
    <location>
        <begin position="20"/>
        <end position="44"/>
    </location>
</feature>
<dbReference type="CDD" id="cd00075">
    <property type="entry name" value="HATPase"/>
    <property type="match status" value="1"/>
</dbReference>
<reference evidence="11 12" key="1">
    <citation type="submission" date="2020-08" db="EMBL/GenBank/DDBJ databases">
        <title>Genomic Encyclopedia of Type Strains, Phase IV (KMG-IV): sequencing the most valuable type-strain genomes for metagenomic binning, comparative biology and taxonomic classification.</title>
        <authorList>
            <person name="Goeker M."/>
        </authorList>
    </citation>
    <scope>NUCLEOTIDE SEQUENCE [LARGE SCALE GENOMIC DNA]</scope>
    <source>
        <strain evidence="11 12">DSM 106739</strain>
    </source>
</reference>
<feature type="domain" description="Histidine kinase" evidence="10">
    <location>
        <begin position="240"/>
        <end position="441"/>
    </location>
</feature>
<evidence type="ECO:0000256" key="2">
    <source>
        <dbReference type="ARBA" id="ARBA00012438"/>
    </source>
</evidence>
<evidence type="ECO:0000313" key="11">
    <source>
        <dbReference type="EMBL" id="MBB4014507.1"/>
    </source>
</evidence>
<dbReference type="PRINTS" id="PR00344">
    <property type="entry name" value="BCTRLSENSOR"/>
</dbReference>
<dbReference type="SMART" id="SM00387">
    <property type="entry name" value="HATPase_c"/>
    <property type="match status" value="1"/>
</dbReference>
<evidence type="ECO:0000256" key="4">
    <source>
        <dbReference type="ARBA" id="ARBA00022679"/>
    </source>
</evidence>